<gene>
    <name evidence="2" type="ORF">LMG9964_05435</name>
</gene>
<proteinExistence type="predicted"/>
<reference evidence="2 3" key="1">
    <citation type="submission" date="2020-04" db="EMBL/GenBank/DDBJ databases">
        <authorList>
            <person name="De Canck E."/>
        </authorList>
    </citation>
    <scope>NUCLEOTIDE SEQUENCE [LARGE SCALE GENOMIC DNA]</scope>
    <source>
        <strain evidence="2 3">LMG 9964</strain>
    </source>
</reference>
<sequence>MTDRTSDLDRRPKAFKGKGAAVGQPATALPVSRVAGPAGFRVLLRSYEHWLDETVTEMQTLALETATARLDVSLRCVRIALASGATRHRLDWFVRGEPHALAWPRVKDCFNRVPAPLRPYLLQCNARAKELNALESVFRYAACQLAMYLEHGTVKVRRTDDP</sequence>
<evidence type="ECO:0000313" key="2">
    <source>
        <dbReference type="EMBL" id="CAB4051756.1"/>
    </source>
</evidence>
<dbReference type="EMBL" id="CADILN010000010">
    <property type="protein sequence ID" value="CAB4051756.1"/>
    <property type="molecule type" value="Genomic_DNA"/>
</dbReference>
<feature type="region of interest" description="Disordered" evidence="1">
    <location>
        <begin position="1"/>
        <end position="21"/>
    </location>
</feature>
<protein>
    <submittedName>
        <fullName evidence="2">Uncharacterized protein</fullName>
    </submittedName>
</protein>
<accession>A0A6J5KCS2</accession>
<dbReference type="RefSeq" id="WP_015004535.1">
    <property type="nucleotide sequence ID" value="NC_018696.1"/>
</dbReference>
<dbReference type="AlphaFoldDB" id="A0A6J5KCS2"/>
<evidence type="ECO:0000313" key="3">
    <source>
        <dbReference type="Proteomes" id="UP000494102"/>
    </source>
</evidence>
<evidence type="ECO:0000256" key="1">
    <source>
        <dbReference type="SAM" id="MobiDB-lite"/>
    </source>
</evidence>
<organism evidence="2 3">
    <name type="scientific">Paraburkholderia phenoliruptrix</name>
    <dbReference type="NCBI Taxonomy" id="252970"/>
    <lineage>
        <taxon>Bacteria</taxon>
        <taxon>Pseudomonadati</taxon>
        <taxon>Pseudomonadota</taxon>
        <taxon>Betaproteobacteria</taxon>
        <taxon>Burkholderiales</taxon>
        <taxon>Burkholderiaceae</taxon>
        <taxon>Paraburkholderia</taxon>
    </lineage>
</organism>
<dbReference type="Proteomes" id="UP000494102">
    <property type="component" value="Unassembled WGS sequence"/>
</dbReference>
<feature type="compositionally biased region" description="Basic and acidic residues" evidence="1">
    <location>
        <begin position="1"/>
        <end position="12"/>
    </location>
</feature>
<name>A0A6J5KCS2_9BURK</name>